<reference evidence="2 3" key="1">
    <citation type="submission" date="2016-11" db="EMBL/GenBank/DDBJ databases">
        <authorList>
            <person name="Jaros S."/>
            <person name="Januszkiewicz K."/>
            <person name="Wedrychowicz H."/>
        </authorList>
    </citation>
    <scope>NUCLEOTIDE SEQUENCE [LARGE SCALE GENOMIC DNA]</scope>
    <source>
        <strain evidence="2 3">DSM 15212</strain>
    </source>
</reference>
<evidence type="ECO:0000313" key="3">
    <source>
        <dbReference type="Proteomes" id="UP000184465"/>
    </source>
</evidence>
<keyword evidence="3" id="KW-1185">Reference proteome</keyword>
<evidence type="ECO:0000256" key="1">
    <source>
        <dbReference type="SAM" id="MobiDB-lite"/>
    </source>
</evidence>
<dbReference type="STRING" id="1121301.SAMN02745912_03825"/>
<evidence type="ECO:0000313" key="2">
    <source>
        <dbReference type="EMBL" id="SHK61842.1"/>
    </source>
</evidence>
<dbReference type="EMBL" id="FRAG01000113">
    <property type="protein sequence ID" value="SHK61842.1"/>
    <property type="molecule type" value="Genomic_DNA"/>
</dbReference>
<sequence>MARNITVIPARASRQSTTERVEMQKKKMAAYCRVSTNQLEQL</sequence>
<dbReference type="AlphaFoldDB" id="A0A1M6TXT6"/>
<protein>
    <submittedName>
        <fullName evidence="2">Uncharacterized protein</fullName>
    </submittedName>
</protein>
<dbReference type="Proteomes" id="UP000184465">
    <property type="component" value="Unassembled WGS sequence"/>
</dbReference>
<accession>A0A1M6TXT6</accession>
<gene>
    <name evidence="2" type="ORF">SAMN02745912_03825</name>
</gene>
<proteinExistence type="predicted"/>
<organism evidence="2 3">
    <name type="scientific">Paramaledivibacter caminithermalis (strain DSM 15212 / CIP 107654 / DViRD3)</name>
    <name type="common">Clostridium caminithermale</name>
    <dbReference type="NCBI Taxonomy" id="1121301"/>
    <lineage>
        <taxon>Bacteria</taxon>
        <taxon>Bacillati</taxon>
        <taxon>Bacillota</taxon>
        <taxon>Clostridia</taxon>
        <taxon>Peptostreptococcales</taxon>
        <taxon>Caminicellaceae</taxon>
        <taxon>Paramaledivibacter</taxon>
    </lineage>
</organism>
<feature type="region of interest" description="Disordered" evidence="1">
    <location>
        <begin position="1"/>
        <end position="20"/>
    </location>
</feature>
<name>A0A1M6TXT6_PARC5</name>